<feature type="transmembrane region" description="Helical" evidence="1">
    <location>
        <begin position="323"/>
        <end position="341"/>
    </location>
</feature>
<feature type="transmembrane region" description="Helical" evidence="1">
    <location>
        <begin position="68"/>
        <end position="88"/>
    </location>
</feature>
<sequence length="517" mass="55558">MLKGLAAFFISALCVGLFIIVFGQTFASVQLHEVGDFAANSLLIADAKHLKLLVGNYSRIGFNHPGPAFLYVLAAGEIVFFDLTHWVASPFAGQIYAVALLSGFWIAAIGTLLIKMQRGADGAVAAALVTTAIFVGVTAYINYQAFAGPWFPHLYYFAFAAFTVSLGALIMGRADGLPLLAVSLGFLLNGHASFLGMTVIMLACALLANSWIAIRSGSRESQILSRHYLASHFRTIVAALAIVVLFLIPLAIRTMLHFPGPLAEYAAFGHAHKANRVVDAVRFVGLFWSNGIFGLLLGAVACAVLVTNKPARENEGRVAPERALSLALACATVAFLFYAVVGVDDFSLMYVGIFYYVVPALALTLLAKRCLDNLMVVTLPVAVIVCVAVGAFTAIRIHQPPENVSQYNDPRVPGAYAAIRNLEAGGGPLVFDLDGTAKWEQLWPLLVGIEAQAKREGSVPFCIAQNWQLVFTQAARCSPDEMSRPHRRFLVSAVPKDGLSGAVNIAGLYFYPRESAE</sequence>
<dbReference type="Proteomes" id="UP000583127">
    <property type="component" value="Unassembled WGS sequence"/>
</dbReference>
<evidence type="ECO:0000313" key="3">
    <source>
        <dbReference type="Proteomes" id="UP000583127"/>
    </source>
</evidence>
<keyword evidence="1" id="KW-1133">Transmembrane helix</keyword>
<feature type="transmembrane region" description="Helical" evidence="1">
    <location>
        <begin position="347"/>
        <end position="367"/>
    </location>
</feature>
<reference evidence="2 3" key="1">
    <citation type="submission" date="2020-04" db="EMBL/GenBank/DDBJ databases">
        <title>Paraburkholderia sp. G-4-1-8 isolated from soil.</title>
        <authorList>
            <person name="Dahal R.H."/>
        </authorList>
    </citation>
    <scope>NUCLEOTIDE SEQUENCE [LARGE SCALE GENOMIC DNA]</scope>
    <source>
        <strain evidence="2 3">G-4-1-8</strain>
    </source>
</reference>
<name>A0A7X9X434_9BURK</name>
<protein>
    <recommendedName>
        <fullName evidence="4">Glycosyltransferase RgtA/B/C/D-like domain-containing protein</fullName>
    </recommendedName>
</protein>
<feature type="transmembrane region" description="Helical" evidence="1">
    <location>
        <begin position="374"/>
        <end position="395"/>
    </location>
</feature>
<proteinExistence type="predicted"/>
<keyword evidence="1" id="KW-0812">Transmembrane</keyword>
<feature type="transmembrane region" description="Helical" evidence="1">
    <location>
        <begin position="194"/>
        <end position="214"/>
    </location>
</feature>
<feature type="transmembrane region" description="Helical" evidence="1">
    <location>
        <begin position="154"/>
        <end position="174"/>
    </location>
</feature>
<keyword evidence="1" id="KW-0472">Membrane</keyword>
<feature type="transmembrane region" description="Helical" evidence="1">
    <location>
        <begin position="122"/>
        <end position="142"/>
    </location>
</feature>
<dbReference type="RefSeq" id="WP_169497129.1">
    <property type="nucleotide sequence ID" value="NZ_JABBFZ010000003.1"/>
</dbReference>
<gene>
    <name evidence="2" type="ORF">HHL14_08425</name>
</gene>
<accession>A0A7X9X434</accession>
<dbReference type="EMBL" id="JABBFZ010000003">
    <property type="protein sequence ID" value="NML30859.1"/>
    <property type="molecule type" value="Genomic_DNA"/>
</dbReference>
<comment type="caution">
    <text evidence="2">The sequence shown here is derived from an EMBL/GenBank/DDBJ whole genome shotgun (WGS) entry which is preliminary data.</text>
</comment>
<feature type="transmembrane region" description="Helical" evidence="1">
    <location>
        <begin position="95"/>
        <end position="116"/>
    </location>
</feature>
<feature type="transmembrane region" description="Helical" evidence="1">
    <location>
        <begin position="292"/>
        <end position="311"/>
    </location>
</feature>
<evidence type="ECO:0000256" key="1">
    <source>
        <dbReference type="SAM" id="Phobius"/>
    </source>
</evidence>
<evidence type="ECO:0000313" key="2">
    <source>
        <dbReference type="EMBL" id="NML30859.1"/>
    </source>
</evidence>
<feature type="transmembrane region" description="Helical" evidence="1">
    <location>
        <begin position="235"/>
        <end position="252"/>
    </location>
</feature>
<evidence type="ECO:0008006" key="4">
    <source>
        <dbReference type="Google" id="ProtNLM"/>
    </source>
</evidence>
<dbReference type="AlphaFoldDB" id="A0A7X9X434"/>
<keyword evidence="3" id="KW-1185">Reference proteome</keyword>
<organism evidence="2 3">
    <name type="scientific">Paraburkholderia antibiotica</name>
    <dbReference type="NCBI Taxonomy" id="2728839"/>
    <lineage>
        <taxon>Bacteria</taxon>
        <taxon>Pseudomonadati</taxon>
        <taxon>Pseudomonadota</taxon>
        <taxon>Betaproteobacteria</taxon>
        <taxon>Burkholderiales</taxon>
        <taxon>Burkholderiaceae</taxon>
        <taxon>Paraburkholderia</taxon>
    </lineage>
</organism>